<keyword evidence="7 12" id="KW-0521">NADP</keyword>
<feature type="active site" description="Proton donor" evidence="12 14">
    <location>
        <position position="117"/>
    </location>
</feature>
<dbReference type="EMBL" id="JH603168">
    <property type="protein sequence ID" value="EIC23494.1"/>
    <property type="molecule type" value="Genomic_DNA"/>
</dbReference>
<accession>H8YYG8</accession>
<dbReference type="RefSeq" id="WP_009147577.1">
    <property type="nucleotide sequence ID" value="NZ_CP121471.1"/>
</dbReference>
<evidence type="ECO:0000256" key="2">
    <source>
        <dbReference type="ARBA" id="ARBA00002790"/>
    </source>
</evidence>
<dbReference type="eggNOG" id="COG0042">
    <property type="taxonomic scope" value="Bacteria"/>
</dbReference>
<keyword evidence="5 12" id="KW-0288">FMN</keyword>
<protein>
    <recommendedName>
        <fullName evidence="12">tRNA-dihydrouridine synthase B</fullName>
        <ecNumber evidence="12">1.3.1.-</ecNumber>
    </recommendedName>
</protein>
<gene>
    <name evidence="12" type="primary">dusB</name>
    <name evidence="17" type="ORF">Thi970DRAFT_01165</name>
</gene>
<dbReference type="NCBIfam" id="TIGR00737">
    <property type="entry name" value="nifR3_yhdG"/>
    <property type="match status" value="1"/>
</dbReference>
<evidence type="ECO:0000256" key="5">
    <source>
        <dbReference type="ARBA" id="ARBA00022643"/>
    </source>
</evidence>
<comment type="function">
    <text evidence="2 12 13">Catalyzes the synthesis of 5,6-dihydrouridine (D), a modified base found in the D-loop of most tRNAs, via the reduction of the C5-C6 double bond in target uridines.</text>
</comment>
<dbReference type="InterPro" id="IPR032887">
    <property type="entry name" value="DusB"/>
</dbReference>
<evidence type="ECO:0000256" key="4">
    <source>
        <dbReference type="ARBA" id="ARBA00022630"/>
    </source>
</evidence>
<evidence type="ECO:0000256" key="7">
    <source>
        <dbReference type="ARBA" id="ARBA00022857"/>
    </source>
</evidence>
<comment type="similarity">
    <text evidence="13">Belongs to the dus family.</text>
</comment>
<dbReference type="InterPro" id="IPR018517">
    <property type="entry name" value="tRNA_hU_synthase_CS"/>
</dbReference>
<dbReference type="PIRSF" id="PIRSF006621">
    <property type="entry name" value="Dus"/>
    <property type="match status" value="1"/>
</dbReference>
<evidence type="ECO:0000256" key="6">
    <source>
        <dbReference type="ARBA" id="ARBA00022694"/>
    </source>
</evidence>
<evidence type="ECO:0000259" key="16">
    <source>
        <dbReference type="Pfam" id="PF01207"/>
    </source>
</evidence>
<evidence type="ECO:0000256" key="14">
    <source>
        <dbReference type="PIRSR" id="PIRSR006621-1"/>
    </source>
</evidence>
<dbReference type="SUPFAM" id="SSF51395">
    <property type="entry name" value="FMN-linked oxidoreductases"/>
    <property type="match status" value="1"/>
</dbReference>
<dbReference type="HOGENOM" id="CLU_013299_0_1_6"/>
<dbReference type="InterPro" id="IPR024036">
    <property type="entry name" value="tRNA-dHydroUridine_Synthase_C"/>
</dbReference>
<evidence type="ECO:0000256" key="12">
    <source>
        <dbReference type="HAMAP-Rule" id="MF_02042"/>
    </source>
</evidence>
<evidence type="ECO:0000256" key="9">
    <source>
        <dbReference type="ARBA" id="ARBA00023002"/>
    </source>
</evidence>
<dbReference type="GO" id="GO:0010181">
    <property type="term" value="F:FMN binding"/>
    <property type="evidence" value="ECO:0007669"/>
    <property type="project" value="UniProtKB-UniRule"/>
</dbReference>
<sequence>MPESVPMSSVANRLKLPLRIGSLELPSRVFLAPMASITDRPFRRLCREFGAGLAFSEMLSANPALRHTRTSAERLDHQGEPRPFAVQIAGANPEDMADFARHAVDQGADLIDINLGCPAKKVCRQAAGSALLRDEPLVARIMEQVVRAVNVPVSVKTRTGWSPQEKNLAQIAQIAQNSGIAMLTVHGRTRACGYNGQAEHNSLSALREQITIPLVANGDIDTAETAHKVLEQTGADAVMIGRAALGKPWIFARIERFLATGEQTGPPDPAVNPERNPDQIRDILLSHLAALHDFYGEARGLRVARKHIIWYCQDLPGFKQASGALLMATSAAIQHRLVQSYFANLMTGETDT</sequence>
<dbReference type="PROSITE" id="PS01136">
    <property type="entry name" value="UPF0034"/>
    <property type="match status" value="1"/>
</dbReference>
<comment type="cofactor">
    <cofactor evidence="1 12 13 15">
        <name>FMN</name>
        <dbReference type="ChEBI" id="CHEBI:58210"/>
    </cofactor>
</comment>
<dbReference type="CDD" id="cd02801">
    <property type="entry name" value="DUS_like_FMN"/>
    <property type="match status" value="1"/>
</dbReference>
<evidence type="ECO:0000256" key="15">
    <source>
        <dbReference type="PIRSR" id="PIRSR006621-2"/>
    </source>
</evidence>
<keyword evidence="8 12" id="KW-0694">RNA-binding</keyword>
<feature type="binding site" evidence="15">
    <location>
        <position position="186"/>
    </location>
    <ligand>
        <name>FMN</name>
        <dbReference type="ChEBI" id="CHEBI:58210"/>
    </ligand>
</feature>
<dbReference type="Proteomes" id="UP000002964">
    <property type="component" value="Unassembled WGS sequence"/>
</dbReference>
<feature type="binding site" evidence="12">
    <location>
        <begin position="217"/>
        <end position="219"/>
    </location>
    <ligand>
        <name>FMN</name>
        <dbReference type="ChEBI" id="CHEBI:58210"/>
    </ligand>
</feature>
<dbReference type="InterPro" id="IPR035587">
    <property type="entry name" value="DUS-like_FMN-bd"/>
</dbReference>
<dbReference type="Gene3D" id="1.10.1200.80">
    <property type="entry name" value="Putative flavin oxidoreducatase, domain 2"/>
    <property type="match status" value="1"/>
</dbReference>
<reference evidence="18" key="1">
    <citation type="submission" date="2011-06" db="EMBL/GenBank/DDBJ databases">
        <authorList>
            <consortium name="US DOE Joint Genome Institute (JGI-PGF)"/>
            <person name="Lucas S."/>
            <person name="Han J."/>
            <person name="Lapidus A."/>
            <person name="Cheng J.-F."/>
            <person name="Goodwin L."/>
            <person name="Pitluck S."/>
            <person name="Peters L."/>
            <person name="Land M.L."/>
            <person name="Hauser L."/>
            <person name="Vogl K."/>
            <person name="Liu Z."/>
            <person name="Overmann J."/>
            <person name="Frigaard N.-U."/>
            <person name="Bryant D.A."/>
            <person name="Woyke T.J."/>
        </authorList>
    </citation>
    <scope>NUCLEOTIDE SEQUENCE [LARGE SCALE GENOMIC DNA]</scope>
    <source>
        <strain evidence="18">970</strain>
    </source>
</reference>
<keyword evidence="6 12" id="KW-0819">tRNA processing</keyword>
<dbReference type="InterPro" id="IPR013785">
    <property type="entry name" value="Aldolase_TIM"/>
</dbReference>
<dbReference type="EC" id="1.3.1.-" evidence="12"/>
<keyword evidence="15" id="KW-0547">Nucleotide-binding</keyword>
<dbReference type="GO" id="GO:0017150">
    <property type="term" value="F:tRNA dihydrouridine synthase activity"/>
    <property type="evidence" value="ECO:0007669"/>
    <property type="project" value="UniProtKB-UniRule"/>
</dbReference>
<feature type="binding site" evidence="12 15">
    <location>
        <position position="156"/>
    </location>
    <ligand>
        <name>FMN</name>
        <dbReference type="ChEBI" id="CHEBI:58210"/>
    </ligand>
</feature>
<feature type="binding site" evidence="12 15">
    <location>
        <begin position="241"/>
        <end position="242"/>
    </location>
    <ligand>
        <name>FMN</name>
        <dbReference type="ChEBI" id="CHEBI:58210"/>
    </ligand>
</feature>
<proteinExistence type="inferred from homology"/>
<evidence type="ECO:0000313" key="17">
    <source>
        <dbReference type="EMBL" id="EIC23494.1"/>
    </source>
</evidence>
<comment type="similarity">
    <text evidence="12">Belongs to the Dus family. DusB subfamily.</text>
</comment>
<reference evidence="17 18" key="2">
    <citation type="submission" date="2011-11" db="EMBL/GenBank/DDBJ databases">
        <authorList>
            <consortium name="US DOE Joint Genome Institute"/>
            <person name="Lucas S."/>
            <person name="Han J."/>
            <person name="Lapidus A."/>
            <person name="Cheng J.-F."/>
            <person name="Goodwin L."/>
            <person name="Pitluck S."/>
            <person name="Peters L."/>
            <person name="Ovchinnikova G."/>
            <person name="Zhang X."/>
            <person name="Detter J.C."/>
            <person name="Han C."/>
            <person name="Tapia R."/>
            <person name="Land M."/>
            <person name="Hauser L."/>
            <person name="Kyrpides N."/>
            <person name="Ivanova N."/>
            <person name="Pagani I."/>
            <person name="Vogl K."/>
            <person name="Liu Z."/>
            <person name="Overmann J."/>
            <person name="Frigaard N.-U."/>
            <person name="Bryant D."/>
            <person name="Woyke T."/>
        </authorList>
    </citation>
    <scope>NUCLEOTIDE SEQUENCE [LARGE SCALE GENOMIC DNA]</scope>
    <source>
        <strain evidence="17 18">970</strain>
    </source>
</reference>
<feature type="binding site" evidence="12 15">
    <location>
        <begin position="33"/>
        <end position="35"/>
    </location>
    <ligand>
        <name>FMN</name>
        <dbReference type="ChEBI" id="CHEBI:58210"/>
    </ligand>
</feature>
<dbReference type="Pfam" id="PF01207">
    <property type="entry name" value="Dus"/>
    <property type="match status" value="1"/>
</dbReference>
<keyword evidence="4 12" id="KW-0285">Flavoprotein</keyword>
<dbReference type="HAMAP" id="MF_02042">
    <property type="entry name" value="DusB_subfam"/>
    <property type="match status" value="1"/>
</dbReference>
<dbReference type="AlphaFoldDB" id="H8YYG8"/>
<dbReference type="InterPro" id="IPR001269">
    <property type="entry name" value="DUS_fam"/>
</dbReference>
<keyword evidence="3 12" id="KW-0820">tRNA-binding</keyword>
<evidence type="ECO:0000256" key="11">
    <source>
        <dbReference type="ARBA" id="ARBA00048802"/>
    </source>
</evidence>
<dbReference type="STRING" id="631362.Thi970DRAFT_01165"/>
<dbReference type="PANTHER" id="PTHR45846:SF1">
    <property type="entry name" value="TRNA-DIHYDROURIDINE(47) SYNTHASE [NAD(P)(+)]-LIKE"/>
    <property type="match status" value="1"/>
</dbReference>
<dbReference type="GO" id="GO:0050660">
    <property type="term" value="F:flavin adenine dinucleotide binding"/>
    <property type="evidence" value="ECO:0007669"/>
    <property type="project" value="InterPro"/>
</dbReference>
<organism evidence="17 18">
    <name type="scientific">Thiorhodovibrio frisius</name>
    <dbReference type="NCBI Taxonomy" id="631362"/>
    <lineage>
        <taxon>Bacteria</taxon>
        <taxon>Pseudomonadati</taxon>
        <taxon>Pseudomonadota</taxon>
        <taxon>Gammaproteobacteria</taxon>
        <taxon>Chromatiales</taxon>
        <taxon>Chromatiaceae</taxon>
        <taxon>Thiorhodovibrio</taxon>
    </lineage>
</organism>
<feature type="binding site" evidence="12 15">
    <location>
        <position position="87"/>
    </location>
    <ligand>
        <name>FMN</name>
        <dbReference type="ChEBI" id="CHEBI:58210"/>
    </ligand>
</feature>
<dbReference type="GO" id="GO:0000049">
    <property type="term" value="F:tRNA binding"/>
    <property type="evidence" value="ECO:0007669"/>
    <property type="project" value="UniProtKB-UniRule"/>
</dbReference>
<dbReference type="PANTHER" id="PTHR45846">
    <property type="entry name" value="TRNA-DIHYDROURIDINE(47) SYNTHASE [NAD(P)(+)]-LIKE"/>
    <property type="match status" value="1"/>
</dbReference>
<dbReference type="Gene3D" id="3.20.20.70">
    <property type="entry name" value="Aldolase class I"/>
    <property type="match status" value="1"/>
</dbReference>
<comment type="catalytic activity">
    <reaction evidence="10 12">
        <text>a 5,6-dihydrouridine in tRNA + NADP(+) = a uridine in tRNA + NADPH + H(+)</text>
        <dbReference type="Rhea" id="RHEA:23624"/>
        <dbReference type="Rhea" id="RHEA-COMP:13339"/>
        <dbReference type="Rhea" id="RHEA-COMP:13887"/>
        <dbReference type="ChEBI" id="CHEBI:15378"/>
        <dbReference type="ChEBI" id="CHEBI:57783"/>
        <dbReference type="ChEBI" id="CHEBI:58349"/>
        <dbReference type="ChEBI" id="CHEBI:65315"/>
        <dbReference type="ChEBI" id="CHEBI:74443"/>
    </reaction>
</comment>
<evidence type="ECO:0000256" key="10">
    <source>
        <dbReference type="ARBA" id="ARBA00048205"/>
    </source>
</evidence>
<comment type="catalytic activity">
    <reaction evidence="11 12">
        <text>a 5,6-dihydrouridine in tRNA + NAD(+) = a uridine in tRNA + NADH + H(+)</text>
        <dbReference type="Rhea" id="RHEA:54452"/>
        <dbReference type="Rhea" id="RHEA-COMP:13339"/>
        <dbReference type="Rhea" id="RHEA-COMP:13887"/>
        <dbReference type="ChEBI" id="CHEBI:15378"/>
        <dbReference type="ChEBI" id="CHEBI:57540"/>
        <dbReference type="ChEBI" id="CHEBI:57945"/>
        <dbReference type="ChEBI" id="CHEBI:65315"/>
        <dbReference type="ChEBI" id="CHEBI:74443"/>
    </reaction>
</comment>
<feature type="domain" description="DUS-like FMN-binding" evidence="16">
    <location>
        <begin position="31"/>
        <end position="318"/>
    </location>
</feature>
<dbReference type="InterPro" id="IPR004652">
    <property type="entry name" value="DusB-like"/>
</dbReference>
<keyword evidence="9 12" id="KW-0560">Oxidoreductase</keyword>
<evidence type="ECO:0000256" key="13">
    <source>
        <dbReference type="PIRNR" id="PIRNR006621"/>
    </source>
</evidence>
<name>H8YYG8_9GAMM</name>
<evidence type="ECO:0000313" key="18">
    <source>
        <dbReference type="Proteomes" id="UP000002964"/>
    </source>
</evidence>
<evidence type="ECO:0000256" key="8">
    <source>
        <dbReference type="ARBA" id="ARBA00022884"/>
    </source>
</evidence>
<evidence type="ECO:0000256" key="3">
    <source>
        <dbReference type="ARBA" id="ARBA00022555"/>
    </source>
</evidence>
<evidence type="ECO:0000256" key="1">
    <source>
        <dbReference type="ARBA" id="ARBA00001917"/>
    </source>
</evidence>
<keyword evidence="18" id="KW-1185">Reference proteome</keyword>